<evidence type="ECO:0008006" key="5">
    <source>
        <dbReference type="Google" id="ProtNLM"/>
    </source>
</evidence>
<dbReference type="Proteomes" id="UP001324427">
    <property type="component" value="Unassembled WGS sequence"/>
</dbReference>
<organism evidence="3 4">
    <name type="scientific">Oleoguttula mirabilis</name>
    <dbReference type="NCBI Taxonomy" id="1507867"/>
    <lineage>
        <taxon>Eukaryota</taxon>
        <taxon>Fungi</taxon>
        <taxon>Dikarya</taxon>
        <taxon>Ascomycota</taxon>
        <taxon>Pezizomycotina</taxon>
        <taxon>Dothideomycetes</taxon>
        <taxon>Dothideomycetidae</taxon>
        <taxon>Mycosphaerellales</taxon>
        <taxon>Teratosphaeriaceae</taxon>
        <taxon>Oleoguttula</taxon>
    </lineage>
</organism>
<dbReference type="PANTHER" id="PTHR36509:SF2">
    <property type="entry name" value="BLL3101 PROTEIN"/>
    <property type="match status" value="1"/>
</dbReference>
<reference evidence="3 4" key="1">
    <citation type="submission" date="2021-11" db="EMBL/GenBank/DDBJ databases">
        <title>Black yeast isolated from Biological Soil Crust.</title>
        <authorList>
            <person name="Kurbessoian T."/>
        </authorList>
    </citation>
    <scope>NUCLEOTIDE SEQUENCE [LARGE SCALE GENOMIC DNA]</scope>
    <source>
        <strain evidence="3 4">CCFEE 5522</strain>
    </source>
</reference>
<dbReference type="InterPro" id="IPR010679">
    <property type="entry name" value="DUF1254"/>
</dbReference>
<evidence type="ECO:0000313" key="4">
    <source>
        <dbReference type="Proteomes" id="UP001324427"/>
    </source>
</evidence>
<name>A0AAV9JDL6_9PEZI</name>
<dbReference type="Gene3D" id="2.60.120.600">
    <property type="entry name" value="Domain of unknown function DUF1214, C-terminal domain"/>
    <property type="match status" value="1"/>
</dbReference>
<sequence>MEEDRFYLFAFYDPYGDNFASLGSGPASAAGQYLLQFTDSCCDGYEGCITAPTPIGTLLVRVEVKNNGTDLTHVDSYLSKSTLVPINPRTPSDAALTMDDFANLSNTTAAAVPAILALAGICNGSYSQPASINLTLASALANASASAFTNAPSSYPTLGNGWSCLNNSYSGTFDSGTAIVPRALIAASLYLQNTADQALYPTLGSTQLSLTDKEAYLFTFSGKPPLADDGFWSLTMYNDAGWLVANKENTYAVGDRSNITFPNGDLVYGNGTKDGSFQVLVQDAEMTPPNNWTTNWLPAPPGGGSFTVTFRLYAPTTALSDGSYVYPVVTKVIAITA</sequence>
<evidence type="ECO:0000259" key="1">
    <source>
        <dbReference type="Pfam" id="PF06742"/>
    </source>
</evidence>
<dbReference type="InterPro" id="IPR010621">
    <property type="entry name" value="DUF1214"/>
</dbReference>
<feature type="domain" description="DUF1214" evidence="1">
    <location>
        <begin position="208"/>
        <end position="316"/>
    </location>
</feature>
<proteinExistence type="predicted"/>
<protein>
    <recommendedName>
        <fullName evidence="5">DUF1214 domain-containing protein</fullName>
    </recommendedName>
</protein>
<comment type="caution">
    <text evidence="3">The sequence shown here is derived from an EMBL/GenBank/DDBJ whole genome shotgun (WGS) entry which is preliminary data.</text>
</comment>
<dbReference type="InterPro" id="IPR037049">
    <property type="entry name" value="DUF1214_C_sf"/>
</dbReference>
<dbReference type="AlphaFoldDB" id="A0AAV9JDL6"/>
<dbReference type="Pfam" id="PF06863">
    <property type="entry name" value="DUF1254"/>
    <property type="match status" value="1"/>
</dbReference>
<keyword evidence="4" id="KW-1185">Reference proteome</keyword>
<dbReference type="Pfam" id="PF06742">
    <property type="entry name" value="DUF1214"/>
    <property type="match status" value="1"/>
</dbReference>
<dbReference type="EMBL" id="JAVFHQ010000041">
    <property type="protein sequence ID" value="KAK4542472.1"/>
    <property type="molecule type" value="Genomic_DNA"/>
</dbReference>
<feature type="domain" description="DUF1254" evidence="2">
    <location>
        <begin position="3"/>
        <end position="83"/>
    </location>
</feature>
<evidence type="ECO:0000313" key="3">
    <source>
        <dbReference type="EMBL" id="KAK4542472.1"/>
    </source>
</evidence>
<dbReference type="SUPFAM" id="SSF160935">
    <property type="entry name" value="VPA0735-like"/>
    <property type="match status" value="1"/>
</dbReference>
<accession>A0AAV9JDL6</accession>
<dbReference type="PANTHER" id="PTHR36509">
    <property type="entry name" value="BLL3101 PROTEIN"/>
    <property type="match status" value="1"/>
</dbReference>
<gene>
    <name evidence="3" type="ORF">LTR36_006724</name>
</gene>
<evidence type="ECO:0000259" key="2">
    <source>
        <dbReference type="Pfam" id="PF06863"/>
    </source>
</evidence>